<name>W7XEZ4_TETTS</name>
<protein>
    <submittedName>
        <fullName evidence="2">Uncharacterized protein</fullName>
    </submittedName>
</protein>
<dbReference type="eggNOG" id="ENOG502SWRC">
    <property type="taxonomic scope" value="Eukaryota"/>
</dbReference>
<accession>W7XEZ4</accession>
<evidence type="ECO:0000313" key="3">
    <source>
        <dbReference type="Proteomes" id="UP000009168"/>
    </source>
</evidence>
<reference evidence="3" key="1">
    <citation type="journal article" date="2006" name="PLoS Biol.">
        <title>Macronuclear genome sequence of the ciliate Tetrahymena thermophila, a model eukaryote.</title>
        <authorList>
            <person name="Eisen J.A."/>
            <person name="Coyne R.S."/>
            <person name="Wu M."/>
            <person name="Wu D."/>
            <person name="Thiagarajan M."/>
            <person name="Wortman J.R."/>
            <person name="Badger J.H."/>
            <person name="Ren Q."/>
            <person name="Amedeo P."/>
            <person name="Jones K.M."/>
            <person name="Tallon L.J."/>
            <person name="Delcher A.L."/>
            <person name="Salzberg S.L."/>
            <person name="Silva J.C."/>
            <person name="Haas B.J."/>
            <person name="Majoros W.H."/>
            <person name="Farzad M."/>
            <person name="Carlton J.M."/>
            <person name="Smith R.K. Jr."/>
            <person name="Garg J."/>
            <person name="Pearlman R.E."/>
            <person name="Karrer K.M."/>
            <person name="Sun L."/>
            <person name="Manning G."/>
            <person name="Elde N.C."/>
            <person name="Turkewitz A.P."/>
            <person name="Asai D.J."/>
            <person name="Wilkes D.E."/>
            <person name="Wang Y."/>
            <person name="Cai H."/>
            <person name="Collins K."/>
            <person name="Stewart B.A."/>
            <person name="Lee S.R."/>
            <person name="Wilamowska K."/>
            <person name="Weinberg Z."/>
            <person name="Ruzzo W.L."/>
            <person name="Wloga D."/>
            <person name="Gaertig J."/>
            <person name="Frankel J."/>
            <person name="Tsao C.-C."/>
            <person name="Gorovsky M.A."/>
            <person name="Keeling P.J."/>
            <person name="Waller R.F."/>
            <person name="Patron N.J."/>
            <person name="Cherry J.M."/>
            <person name="Stover N.A."/>
            <person name="Krieger C.J."/>
            <person name="del Toro C."/>
            <person name="Ryder H.F."/>
            <person name="Williamson S.C."/>
            <person name="Barbeau R.A."/>
            <person name="Hamilton E.P."/>
            <person name="Orias E."/>
        </authorList>
    </citation>
    <scope>NUCLEOTIDE SEQUENCE [LARGE SCALE GENOMIC DNA]</scope>
    <source>
        <strain evidence="3">SB210</strain>
    </source>
</reference>
<feature type="compositionally biased region" description="Low complexity" evidence="1">
    <location>
        <begin position="251"/>
        <end position="267"/>
    </location>
</feature>
<organism evidence="2 3">
    <name type="scientific">Tetrahymena thermophila (strain SB210)</name>
    <dbReference type="NCBI Taxonomy" id="312017"/>
    <lineage>
        <taxon>Eukaryota</taxon>
        <taxon>Sar</taxon>
        <taxon>Alveolata</taxon>
        <taxon>Ciliophora</taxon>
        <taxon>Intramacronucleata</taxon>
        <taxon>Oligohymenophorea</taxon>
        <taxon>Hymenostomatida</taxon>
        <taxon>Tetrahymenina</taxon>
        <taxon>Tetrahymenidae</taxon>
        <taxon>Tetrahymena</taxon>
    </lineage>
</organism>
<proteinExistence type="predicted"/>
<evidence type="ECO:0000256" key="1">
    <source>
        <dbReference type="SAM" id="MobiDB-lite"/>
    </source>
</evidence>
<dbReference type="InParanoid" id="W7XEZ4"/>
<dbReference type="GeneID" id="24436827"/>
<dbReference type="KEGG" id="tet:TTHERM_000016009"/>
<dbReference type="EMBL" id="GG662845">
    <property type="protein sequence ID" value="EWS76362.1"/>
    <property type="molecule type" value="Genomic_DNA"/>
</dbReference>
<gene>
    <name evidence="2" type="ORF">TTHERM_000016009</name>
</gene>
<dbReference type="RefSeq" id="XP_012651146.1">
    <property type="nucleotide sequence ID" value="XM_012795692.1"/>
</dbReference>
<feature type="compositionally biased region" description="Polar residues" evidence="1">
    <location>
        <begin position="268"/>
        <end position="277"/>
    </location>
</feature>
<dbReference type="AlphaFoldDB" id="W7XEZ4"/>
<evidence type="ECO:0000313" key="2">
    <source>
        <dbReference type="EMBL" id="EWS76362.1"/>
    </source>
</evidence>
<sequence>MNNKLEPLNDLEQIKYQKLLHKYQRFVKSQDMQQIFNRQKVKEERKWNDNPNVQYNKYEHLRSRINEYDHILPQSNELVPKFIKKNLTFSSNFYHPSNISEDKKCSSQGFYLTQKSSGSQGVQINNQNGFSSQLENKGQNRLNTQLNMLRQQSTYTPKSTFSLNRQFNFTQSSFQNELKKQKEEFKKSNLNRSTKYSSQCNRDYSLRDLYYQHIKYDKNIQNAFKQEGTYYSNSISTAKLKSQNNERTKFENQQSQQFQTQQTQNSESKFNSYSNMHQFDEYNSEADYN</sequence>
<feature type="region of interest" description="Disordered" evidence="1">
    <location>
        <begin position="242"/>
        <end position="289"/>
    </location>
</feature>
<dbReference type="Proteomes" id="UP000009168">
    <property type="component" value="Unassembled WGS sequence"/>
</dbReference>
<keyword evidence="3" id="KW-1185">Reference proteome</keyword>